<organism evidence="1 2">
    <name type="scientific">Mycobacteroides saopaulense</name>
    <dbReference type="NCBI Taxonomy" id="1578165"/>
    <lineage>
        <taxon>Bacteria</taxon>
        <taxon>Bacillati</taxon>
        <taxon>Actinomycetota</taxon>
        <taxon>Actinomycetes</taxon>
        <taxon>Mycobacteriales</taxon>
        <taxon>Mycobacteriaceae</taxon>
        <taxon>Mycobacteroides</taxon>
    </lineage>
</organism>
<comment type="caution">
    <text evidence="1">The sequence shown here is derived from an EMBL/GenBank/DDBJ whole genome shotgun (WGS) entry which is preliminary data.</text>
</comment>
<protein>
    <recommendedName>
        <fullName evidence="3">AAA family ATPase</fullName>
    </recommendedName>
</protein>
<dbReference type="Gene3D" id="3.40.50.300">
    <property type="entry name" value="P-loop containing nucleotide triphosphate hydrolases"/>
    <property type="match status" value="1"/>
</dbReference>
<dbReference type="RefSeq" id="WP_070912360.1">
    <property type="nucleotide sequence ID" value="NZ_MLIH01000012.1"/>
</dbReference>
<dbReference type="Proteomes" id="UP000179621">
    <property type="component" value="Unassembled WGS sequence"/>
</dbReference>
<dbReference type="EMBL" id="MLIH01000012">
    <property type="protein sequence ID" value="OHU09974.1"/>
    <property type="molecule type" value="Genomic_DNA"/>
</dbReference>
<evidence type="ECO:0008006" key="3">
    <source>
        <dbReference type="Google" id="ProtNLM"/>
    </source>
</evidence>
<accession>A0ABX3C0L4</accession>
<dbReference type="SUPFAM" id="SSF52540">
    <property type="entry name" value="P-loop containing nucleoside triphosphate hydrolases"/>
    <property type="match status" value="1"/>
</dbReference>
<gene>
    <name evidence="1" type="ORF">BKG73_12705</name>
</gene>
<proteinExistence type="predicted"/>
<keyword evidence="2" id="KW-1185">Reference proteome</keyword>
<name>A0ABX3C0L4_9MYCO</name>
<evidence type="ECO:0000313" key="1">
    <source>
        <dbReference type="EMBL" id="OHU09974.1"/>
    </source>
</evidence>
<dbReference type="InterPro" id="IPR027417">
    <property type="entry name" value="P-loop_NTPase"/>
</dbReference>
<reference evidence="1 2" key="1">
    <citation type="submission" date="2016-10" db="EMBL/GenBank/DDBJ databases">
        <title>Evaluation of Human, Animal and Environmental Mycobacterium chelonae Isolates by Core Genome Phylogenomic Analysis, Targeted Gene Comparison, and Anti-microbial Susceptibility Patterns: A Tale of Mistaken Identities.</title>
        <authorList>
            <person name="Fogelson S.B."/>
            <person name="Camus A.C."/>
            <person name="Lorenz W."/>
            <person name="Vasireddy R."/>
            <person name="Vasireddy S."/>
            <person name="Smith T."/>
            <person name="Brown-Elliott B.A."/>
            <person name="Wallace R.J.Jr."/>
            <person name="Hasan N.A."/>
            <person name="Reischl U."/>
            <person name="Sanchez S."/>
        </authorList>
    </citation>
    <scope>NUCLEOTIDE SEQUENCE [LARGE SCALE GENOMIC DNA]</scope>
    <source>
        <strain evidence="1 2">8528</strain>
    </source>
</reference>
<dbReference type="Pfam" id="PF13481">
    <property type="entry name" value="AAA_25"/>
    <property type="match status" value="1"/>
</dbReference>
<sequence length="332" mass="36101">MSGPRVWRATELDAAKPKAWLARNRLPQSGVTVLVGDEGIGKSLFWVWIVAAVTTGKPLPEFGIPARDPQHVRLVLTEDDWSTEVLPRLDLAGADLDYISVIAVDSDGSGSPVFPSADMELMYEDPVPALIVVDAWLDTVPANLNVQTPQDARIALHPWKDVAVQTQAAILLMTHTNRAKGSSARDKYGITSELRKKARMTLFAQRDAQGQLVIGPEKANGSAIVPASVFAVEVIAVRPATDDDDGTVPKLRYVGESKQNVGQLLADSAEGVGPEQKWLIEFLADGSKTRTEVFEAGKVQGFSRYLIYKASRLLKVCTEKKGFQGETSWALP</sequence>
<evidence type="ECO:0000313" key="2">
    <source>
        <dbReference type="Proteomes" id="UP000179621"/>
    </source>
</evidence>